<reference evidence="3 4" key="2">
    <citation type="submission" date="2024-07" db="EMBL/GenBank/DDBJ databases">
        <authorList>
            <person name="Akdeniz Z."/>
        </authorList>
    </citation>
    <scope>NUCLEOTIDE SEQUENCE [LARGE SCALE GENOMIC DNA]</scope>
</reference>
<keyword evidence="4" id="KW-1185">Reference proteome</keyword>
<proteinExistence type="predicted"/>
<evidence type="ECO:0000313" key="3">
    <source>
        <dbReference type="EMBL" id="CAL6008808.1"/>
    </source>
</evidence>
<reference evidence="2" key="1">
    <citation type="submission" date="2023-06" db="EMBL/GenBank/DDBJ databases">
        <authorList>
            <person name="Kurt Z."/>
        </authorList>
    </citation>
    <scope>NUCLEOTIDE SEQUENCE</scope>
</reference>
<evidence type="ECO:0000313" key="2">
    <source>
        <dbReference type="EMBL" id="CAI9920080.1"/>
    </source>
</evidence>
<keyword evidence="1" id="KW-0175">Coiled coil</keyword>
<protein>
    <submittedName>
        <fullName evidence="3">Hypothetical_protein</fullName>
    </submittedName>
</protein>
<comment type="caution">
    <text evidence="2">The sequence shown here is derived from an EMBL/GenBank/DDBJ whole genome shotgun (WGS) entry which is preliminary data.</text>
</comment>
<dbReference type="EMBL" id="CAXDID020000058">
    <property type="protein sequence ID" value="CAL6008808.1"/>
    <property type="molecule type" value="Genomic_DNA"/>
</dbReference>
<dbReference type="Proteomes" id="UP001642409">
    <property type="component" value="Unassembled WGS sequence"/>
</dbReference>
<dbReference type="AlphaFoldDB" id="A0AA86TKG4"/>
<gene>
    <name evidence="3" type="ORF">HINF_LOCUS21296</name>
    <name evidence="2" type="ORF">HINF_LOCUS7725</name>
</gene>
<sequence>MINLKSNKEYRSIIDEPSIQSPALSILNRSQLDIDFSFQKQKVLNMKKKLLFDETTDNPAELKQIIQKQKQEIQNLKLKITIMEAEAKEQARNYTQVLEEIQYNNNNTKNNNKKDLSEHIRRIKQQHNTDQPSALESQLSQLILVNESLQHENNSLREQSILQNSISENLSPNSSLSKTGLRNLASKLGQSKLKNKSIVID</sequence>
<organism evidence="2">
    <name type="scientific">Hexamita inflata</name>
    <dbReference type="NCBI Taxonomy" id="28002"/>
    <lineage>
        <taxon>Eukaryota</taxon>
        <taxon>Metamonada</taxon>
        <taxon>Diplomonadida</taxon>
        <taxon>Hexamitidae</taxon>
        <taxon>Hexamitinae</taxon>
        <taxon>Hexamita</taxon>
    </lineage>
</organism>
<feature type="coiled-coil region" evidence="1">
    <location>
        <begin position="66"/>
        <end position="159"/>
    </location>
</feature>
<evidence type="ECO:0000313" key="4">
    <source>
        <dbReference type="Proteomes" id="UP001642409"/>
    </source>
</evidence>
<dbReference type="EMBL" id="CATOUU010000195">
    <property type="protein sequence ID" value="CAI9920080.1"/>
    <property type="molecule type" value="Genomic_DNA"/>
</dbReference>
<evidence type="ECO:0000256" key="1">
    <source>
        <dbReference type="SAM" id="Coils"/>
    </source>
</evidence>
<accession>A0AA86TKG4</accession>
<name>A0AA86TKG4_9EUKA</name>